<protein>
    <recommendedName>
        <fullName evidence="2">DUF4178 domain-containing protein</fullName>
    </recommendedName>
</protein>
<dbReference type="EMBL" id="VSSQ01051780">
    <property type="protein sequence ID" value="MPN05877.1"/>
    <property type="molecule type" value="Genomic_DNA"/>
</dbReference>
<accession>A0A645EVJ7</accession>
<dbReference type="SUPFAM" id="SSF48695">
    <property type="entry name" value="Multiheme cytochromes"/>
    <property type="match status" value="1"/>
</dbReference>
<evidence type="ECO:0008006" key="2">
    <source>
        <dbReference type="Google" id="ProtNLM"/>
    </source>
</evidence>
<sequence>MTQLLTAEQVTATPADKINTMINQAFIYDDFAWQKEQQLRITYPKRAEGLHKVLYQCPHCHTEYQMTSSGTQLNCVACHKSWQMNEYGELVALDGLTEFSHIPDWYEWERSNVRNEVQNGTYHFESKVTVESLPNAKGFIPLGEALLRHDMDGFRLSGNYGNEPYEMIKSVDSMYSCHIEYSYLGKHGDCIDLNTLDDTYYIYPYGQPFSVTKIALATEELYNHKKKKPS</sequence>
<proteinExistence type="predicted"/>
<dbReference type="InterPro" id="IPR036280">
    <property type="entry name" value="Multihaem_cyt_sf"/>
</dbReference>
<comment type="caution">
    <text evidence="1">The sequence shown here is derived from an EMBL/GenBank/DDBJ whole genome shotgun (WGS) entry which is preliminary data.</text>
</comment>
<organism evidence="1">
    <name type="scientific">bioreactor metagenome</name>
    <dbReference type="NCBI Taxonomy" id="1076179"/>
    <lineage>
        <taxon>unclassified sequences</taxon>
        <taxon>metagenomes</taxon>
        <taxon>ecological metagenomes</taxon>
    </lineage>
</organism>
<name>A0A645EVJ7_9ZZZZ</name>
<gene>
    <name evidence="1" type="ORF">SDC9_153131</name>
</gene>
<reference evidence="1" key="1">
    <citation type="submission" date="2019-08" db="EMBL/GenBank/DDBJ databases">
        <authorList>
            <person name="Kucharzyk K."/>
            <person name="Murdoch R.W."/>
            <person name="Higgins S."/>
            <person name="Loffler F."/>
        </authorList>
    </citation>
    <scope>NUCLEOTIDE SEQUENCE</scope>
</reference>
<evidence type="ECO:0000313" key="1">
    <source>
        <dbReference type="EMBL" id="MPN05877.1"/>
    </source>
</evidence>
<dbReference type="AlphaFoldDB" id="A0A645EVJ7"/>